<evidence type="ECO:0000313" key="6">
    <source>
        <dbReference type="EMBL" id="CEN62551.1"/>
    </source>
</evidence>
<dbReference type="AlphaFoldDB" id="A0A0U5GUJ6"/>
<accession>A0A0U5GUJ6</accession>
<keyword evidence="7" id="KW-1185">Reference proteome</keyword>
<organism evidence="6 7">
    <name type="scientific">Aspergillus calidoustus</name>
    <dbReference type="NCBI Taxonomy" id="454130"/>
    <lineage>
        <taxon>Eukaryota</taxon>
        <taxon>Fungi</taxon>
        <taxon>Dikarya</taxon>
        <taxon>Ascomycota</taxon>
        <taxon>Pezizomycotina</taxon>
        <taxon>Eurotiomycetes</taxon>
        <taxon>Eurotiomycetidae</taxon>
        <taxon>Eurotiales</taxon>
        <taxon>Aspergillaceae</taxon>
        <taxon>Aspergillus</taxon>
        <taxon>Aspergillus subgen. Nidulantes</taxon>
    </lineage>
</organism>
<dbReference type="InterPro" id="IPR013595">
    <property type="entry name" value="Pept_S33_TAP-like_C"/>
</dbReference>
<protein>
    <recommendedName>
        <fullName evidence="8">Peptidase S33 tripeptidyl aminopeptidase-like C-terminal domain-containing protein</fullName>
    </recommendedName>
</protein>
<feature type="chain" id="PRO_5006858223" description="Peptidase S33 tripeptidyl aminopeptidase-like C-terminal domain-containing protein" evidence="3">
    <location>
        <begin position="20"/>
        <end position="555"/>
    </location>
</feature>
<evidence type="ECO:0000256" key="3">
    <source>
        <dbReference type="SAM" id="SignalP"/>
    </source>
</evidence>
<dbReference type="InterPro" id="IPR000073">
    <property type="entry name" value="AB_hydrolase_1"/>
</dbReference>
<evidence type="ECO:0000313" key="7">
    <source>
        <dbReference type="Proteomes" id="UP000054771"/>
    </source>
</evidence>
<sequence length="555" mass="60241">MVSLRTLLLTLALLVTAECTFNWTSCDPAQFDSSTVPVPFECGTLDVPFDYTSHNSSEKLTLKLIKAPAPLGSKGTILFNMGGPGVSNRNDFSTLAPILIPLTGGQYDLVTFAFDTRGTVDTIPFRCHKDPVEQFRAFFSQEPSNSSDTSLGKLWTRGAADAEACSTYAAKDGAVLTTAFVARDLMRVVDALDEDGLLRYYGFSYGITLGATAAAMFPDRIDKMILDAVQNVHEYYHAQANFEEWELSDQLFSAIFHHCVEAGPELCPLASYNQTAEELEAAAWDLLEATKYQPAPVGKLVVDYPALKTLYAQGLYSPRSWPSLTAVVDHLAFGGENAAIPLDTILAGLPSINTTAVTLPSLIIGDMALAGIYCGDNQVRTKSFADFLPAVEKLYKTSSVMGDVAMGSYARCQQWKIKPKETYTRSFDVRTKNPILFVGNTLDGHTPLKSAYNVSSGFEGSVVLEVDGFGHGSSSVPSECSLKTISAYWADGTLPESGTRCDRSVEPYTGEWWPKVFTDAGVNASWIAERMPVGLGNEPATQFQKGITCDSHSAY</sequence>
<gene>
    <name evidence="6" type="ORF">ASPCAL09184</name>
</gene>
<dbReference type="OMA" id="FQSAPYY"/>
<evidence type="ECO:0000259" key="5">
    <source>
        <dbReference type="Pfam" id="PF08386"/>
    </source>
</evidence>
<dbReference type="PANTHER" id="PTHR43248">
    <property type="entry name" value="2-SUCCINYL-6-HYDROXY-2,4-CYCLOHEXADIENE-1-CARBOXYLATE SYNTHASE"/>
    <property type="match status" value="1"/>
</dbReference>
<dbReference type="Pfam" id="PF00561">
    <property type="entry name" value="Abhydrolase_1"/>
    <property type="match status" value="1"/>
</dbReference>
<dbReference type="SUPFAM" id="SSF53474">
    <property type="entry name" value="alpha/beta-Hydrolases"/>
    <property type="match status" value="1"/>
</dbReference>
<evidence type="ECO:0000256" key="1">
    <source>
        <dbReference type="ARBA" id="ARBA00010088"/>
    </source>
</evidence>
<comment type="similarity">
    <text evidence="1">Belongs to the peptidase S33 family.</text>
</comment>
<dbReference type="OrthoDB" id="425534at2759"/>
<dbReference type="PANTHER" id="PTHR43248:SF25">
    <property type="entry name" value="AB HYDROLASE-1 DOMAIN-CONTAINING PROTEIN-RELATED"/>
    <property type="match status" value="1"/>
</dbReference>
<dbReference type="GO" id="GO:0016787">
    <property type="term" value="F:hydrolase activity"/>
    <property type="evidence" value="ECO:0007669"/>
    <property type="project" value="UniProtKB-KW"/>
</dbReference>
<keyword evidence="2" id="KW-0378">Hydrolase</keyword>
<dbReference type="InterPro" id="IPR051601">
    <property type="entry name" value="Serine_prot/Carboxylest_S33"/>
</dbReference>
<dbReference type="InterPro" id="IPR029058">
    <property type="entry name" value="AB_hydrolase_fold"/>
</dbReference>
<reference evidence="7" key="1">
    <citation type="journal article" date="2016" name="Genome Announc.">
        <title>Draft genome sequences of fungus Aspergillus calidoustus.</title>
        <authorList>
            <person name="Horn F."/>
            <person name="Linde J."/>
            <person name="Mattern D.J."/>
            <person name="Walther G."/>
            <person name="Guthke R."/>
            <person name="Scherlach K."/>
            <person name="Martin K."/>
            <person name="Brakhage A.A."/>
            <person name="Petzke L."/>
            <person name="Valiante V."/>
        </authorList>
    </citation>
    <scope>NUCLEOTIDE SEQUENCE [LARGE SCALE GENOMIC DNA]</scope>
    <source>
        <strain evidence="7">SF006504</strain>
    </source>
</reference>
<keyword evidence="3" id="KW-0732">Signal</keyword>
<evidence type="ECO:0008006" key="8">
    <source>
        <dbReference type="Google" id="ProtNLM"/>
    </source>
</evidence>
<dbReference type="Proteomes" id="UP000054771">
    <property type="component" value="Unassembled WGS sequence"/>
</dbReference>
<evidence type="ECO:0000259" key="4">
    <source>
        <dbReference type="Pfam" id="PF00561"/>
    </source>
</evidence>
<feature type="domain" description="Peptidase S33 tripeptidyl aminopeptidase-like C-terminal" evidence="5">
    <location>
        <begin position="399"/>
        <end position="501"/>
    </location>
</feature>
<dbReference type="STRING" id="454130.A0A0U5GUJ6"/>
<dbReference type="Gene3D" id="3.40.50.1820">
    <property type="entry name" value="alpha/beta hydrolase"/>
    <property type="match status" value="1"/>
</dbReference>
<feature type="signal peptide" evidence="3">
    <location>
        <begin position="1"/>
        <end position="19"/>
    </location>
</feature>
<dbReference type="Pfam" id="PF08386">
    <property type="entry name" value="Abhydrolase_4"/>
    <property type="match status" value="1"/>
</dbReference>
<dbReference type="EMBL" id="CDMC01000007">
    <property type="protein sequence ID" value="CEN62551.1"/>
    <property type="molecule type" value="Genomic_DNA"/>
</dbReference>
<name>A0A0U5GUJ6_ASPCI</name>
<feature type="domain" description="AB hydrolase-1" evidence="4">
    <location>
        <begin position="158"/>
        <end position="247"/>
    </location>
</feature>
<evidence type="ECO:0000256" key="2">
    <source>
        <dbReference type="ARBA" id="ARBA00022801"/>
    </source>
</evidence>
<proteinExistence type="inferred from homology"/>